<proteinExistence type="evidence at transcript level"/>
<feature type="transmembrane region" description="Helical" evidence="10">
    <location>
        <begin position="299"/>
        <end position="320"/>
    </location>
</feature>
<evidence type="ECO:0000256" key="6">
    <source>
        <dbReference type="ARBA" id="ARBA00022989"/>
    </source>
</evidence>
<keyword evidence="8 10" id="KW-0675">Receptor</keyword>
<organism evidence="11">
    <name type="scientific">Chouioia cunea</name>
    <dbReference type="NCBI Taxonomy" id="1570515"/>
    <lineage>
        <taxon>Eukaryota</taxon>
        <taxon>Metazoa</taxon>
        <taxon>Ecdysozoa</taxon>
        <taxon>Arthropoda</taxon>
        <taxon>Hexapoda</taxon>
        <taxon>Insecta</taxon>
        <taxon>Pterygota</taxon>
        <taxon>Neoptera</taxon>
        <taxon>Endopterygota</taxon>
        <taxon>Hymenoptera</taxon>
        <taxon>Apocrita</taxon>
        <taxon>Proctotrupomorpha</taxon>
        <taxon>Chalcidoidea</taxon>
        <taxon>Eulophidae</taxon>
        <taxon>Tetrastichinae</taxon>
        <taxon>Chouioia</taxon>
    </lineage>
</organism>
<keyword evidence="3 10" id="KW-0716">Sensory transduction</keyword>
<reference evidence="11" key="1">
    <citation type="journal article" date="2019" name="Sci. Rep.">
        <title>Full-Length Transcriptome Survey and Expression Analysis of Parasitoid Wasp Chouioia cunea upon Exposure to 1-Dodecene.</title>
        <authorList>
            <person name="Pan L."/>
            <person name="Guo M."/>
            <person name="Jin X."/>
            <person name="Sun Z."/>
            <person name="Jiang H."/>
            <person name="Han J."/>
            <person name="Wang Y."/>
            <person name="Yan C."/>
            <person name="Li M."/>
        </authorList>
    </citation>
    <scope>NUCLEOTIDE SEQUENCE</scope>
</reference>
<evidence type="ECO:0000256" key="7">
    <source>
        <dbReference type="ARBA" id="ARBA00023136"/>
    </source>
</evidence>
<keyword evidence="9 10" id="KW-0807">Transducer</keyword>
<dbReference type="InterPro" id="IPR004117">
    <property type="entry name" value="7tm6_olfct_rcpt"/>
</dbReference>
<feature type="transmembrane region" description="Helical" evidence="10">
    <location>
        <begin position="262"/>
        <end position="287"/>
    </location>
</feature>
<keyword evidence="6 10" id="KW-1133">Transmembrane helix</keyword>
<evidence type="ECO:0000256" key="1">
    <source>
        <dbReference type="ARBA" id="ARBA00004651"/>
    </source>
</evidence>
<comment type="similarity">
    <text evidence="10">Belongs to the insect chemoreceptor superfamily. Heteromeric odorant receptor channel (TC 1.A.69) family.</text>
</comment>
<comment type="caution">
    <text evidence="10">Lacks conserved residue(s) required for the propagation of feature annotation.</text>
</comment>
<feature type="transmembrane region" description="Helical" evidence="10">
    <location>
        <begin position="62"/>
        <end position="81"/>
    </location>
</feature>
<dbReference type="PANTHER" id="PTHR21137:SF35">
    <property type="entry name" value="ODORANT RECEPTOR 19A-RELATED"/>
    <property type="match status" value="1"/>
</dbReference>
<name>A0A6B9CLW2_9HYME</name>
<dbReference type="EMBL" id="MN616906">
    <property type="protein sequence ID" value="QGW50398.1"/>
    <property type="molecule type" value="mRNA"/>
</dbReference>
<evidence type="ECO:0000256" key="10">
    <source>
        <dbReference type="RuleBase" id="RU351113"/>
    </source>
</evidence>
<accession>A0A6B9CLW2</accession>
<dbReference type="GO" id="GO:0005549">
    <property type="term" value="F:odorant binding"/>
    <property type="evidence" value="ECO:0007669"/>
    <property type="project" value="InterPro"/>
</dbReference>
<evidence type="ECO:0000256" key="8">
    <source>
        <dbReference type="ARBA" id="ARBA00023170"/>
    </source>
</evidence>
<evidence type="ECO:0000256" key="4">
    <source>
        <dbReference type="ARBA" id="ARBA00022692"/>
    </source>
</evidence>
<keyword evidence="5 10" id="KW-0552">Olfaction</keyword>
<evidence type="ECO:0000256" key="5">
    <source>
        <dbReference type="ARBA" id="ARBA00022725"/>
    </source>
</evidence>
<protein>
    <recommendedName>
        <fullName evidence="10">Odorant receptor</fullName>
    </recommendedName>
</protein>
<dbReference type="GO" id="GO:0005886">
    <property type="term" value="C:plasma membrane"/>
    <property type="evidence" value="ECO:0007669"/>
    <property type="project" value="UniProtKB-SubCell"/>
</dbReference>
<comment type="subcellular location">
    <subcellularLocation>
        <location evidence="1 10">Cell membrane</location>
        <topology evidence="1 10">Multi-pass membrane protein</topology>
    </subcellularLocation>
</comment>
<feature type="transmembrane region" description="Helical" evidence="10">
    <location>
        <begin position="36"/>
        <end position="56"/>
    </location>
</feature>
<dbReference type="PANTHER" id="PTHR21137">
    <property type="entry name" value="ODORANT RECEPTOR"/>
    <property type="match status" value="1"/>
</dbReference>
<dbReference type="Pfam" id="PF02949">
    <property type="entry name" value="7tm_6"/>
    <property type="match status" value="1"/>
</dbReference>
<sequence>MDLYESRYFIINKSLCSIIGLWPYDSILKRHTRKIFPALWVFAFIVPHGIGAVVNQDDIDRFMEHICLIIFLFLIFVKYITAVLTEGKMILVFNDIVDNMEYITDAEEKKILEHYSERGRYVTLVYLFYILNVGVCFTLLPLMPLLWNMLHPDAEPYPRLFLMNGEFLVNRENHYWKIYIWDLLTTFIPGFIVIGVDTTFAACVEHCVGVFEVNRKRLESIVQSDDQTTTDSVDSDAAYSRVCDIVRLHQRAIRFTDTLENAYSQCFLILMLGNMLLMPLLCVMIIMNNNRKIHLIRYAILYTGCAFHLFYISLAGQRIIDYSSNLFYYAYNNEWYTTSSKTKNILRLFMIRCTDPCMLTAGKLMNMSMETFYSVMKTAVSYITVISSFRAG</sequence>
<feature type="transmembrane region" description="Helical" evidence="10">
    <location>
        <begin position="124"/>
        <end position="147"/>
    </location>
</feature>
<keyword evidence="4 10" id="KW-0812">Transmembrane</keyword>
<dbReference type="GO" id="GO:0004984">
    <property type="term" value="F:olfactory receptor activity"/>
    <property type="evidence" value="ECO:0007669"/>
    <property type="project" value="InterPro"/>
</dbReference>
<dbReference type="GO" id="GO:0007165">
    <property type="term" value="P:signal transduction"/>
    <property type="evidence" value="ECO:0007669"/>
    <property type="project" value="UniProtKB-KW"/>
</dbReference>
<keyword evidence="2" id="KW-1003">Cell membrane</keyword>
<evidence type="ECO:0000256" key="3">
    <source>
        <dbReference type="ARBA" id="ARBA00022606"/>
    </source>
</evidence>
<evidence type="ECO:0000256" key="2">
    <source>
        <dbReference type="ARBA" id="ARBA00022475"/>
    </source>
</evidence>
<evidence type="ECO:0000313" key="11">
    <source>
        <dbReference type="EMBL" id="QGW50398.1"/>
    </source>
</evidence>
<keyword evidence="7 10" id="KW-0472">Membrane</keyword>
<evidence type="ECO:0000256" key="9">
    <source>
        <dbReference type="ARBA" id="ARBA00023224"/>
    </source>
</evidence>
<dbReference type="AlphaFoldDB" id="A0A6B9CLW2"/>